<evidence type="ECO:0008006" key="3">
    <source>
        <dbReference type="Google" id="ProtNLM"/>
    </source>
</evidence>
<dbReference type="Pfam" id="PF16162">
    <property type="entry name" value="KwaB"/>
    <property type="match status" value="1"/>
</dbReference>
<evidence type="ECO:0000313" key="2">
    <source>
        <dbReference type="Proteomes" id="UP000075346"/>
    </source>
</evidence>
<dbReference type="Proteomes" id="UP000075346">
    <property type="component" value="Unassembled WGS sequence"/>
</dbReference>
<proteinExistence type="predicted"/>
<dbReference type="InterPro" id="IPR032359">
    <property type="entry name" value="KwaB-like"/>
</dbReference>
<evidence type="ECO:0000313" key="1">
    <source>
        <dbReference type="EMBL" id="KYN89301.1"/>
    </source>
</evidence>
<comment type="caution">
    <text evidence="1">The sequence shown here is derived from an EMBL/GenBank/DDBJ whole genome shotgun (WGS) entry which is preliminary data.</text>
</comment>
<reference evidence="2" key="1">
    <citation type="submission" date="2015-12" db="EMBL/GenBank/DDBJ databases">
        <authorList>
            <person name="Shamseldin A."/>
            <person name="Moawad H."/>
            <person name="Abd El-Rahim W.M."/>
            <person name="Sadowsky M.J."/>
        </authorList>
    </citation>
    <scope>NUCLEOTIDE SEQUENCE [LARGE SCALE GENOMIC DNA]</scope>
    <source>
        <strain evidence="2">2538-88</strain>
    </source>
</reference>
<name>A0A151KZC8_9VIBR</name>
<dbReference type="NCBIfam" id="NF041623">
    <property type="entry name" value="KwaB"/>
    <property type="match status" value="1"/>
</dbReference>
<dbReference type="AlphaFoldDB" id="A0A151KZC8"/>
<dbReference type="RefSeq" id="WP_061896667.1">
    <property type="nucleotide sequence ID" value="NZ_LOBR01000023.1"/>
</dbReference>
<accession>A0A151KZC8</accession>
<dbReference type="InterPro" id="IPR048119">
    <property type="entry name" value="KwaB"/>
</dbReference>
<protein>
    <recommendedName>
        <fullName evidence="3">DUF4868 domain-containing protein</fullName>
    </recommendedName>
</protein>
<gene>
    <name evidence="1" type="ORF">ATY37_13245</name>
</gene>
<sequence>MSKFKTWLEDFINGCDGIAVYFVDNANQIHDSDIDSKVLAKFRTAFCQDLRKKYTDSDDFEVEKLSTFEERPHTLYGYDFSPREMPLEFKLTKNVLDIKPTDTIPKYQVKANKLSGIRGAIVLLTKGISESIAFYQHIFPVSLLGPDKGVLNLTTHATRLIELESDVLKLNTKFVFMQCTHGYFVENVGVLETNLHFKKAINTRAKKYAGEILSMGLVEDTSVILDRIEKEPTYAKKLISAYKNSMVISQKIPISDMITFAQKKEYYSKYLKPSKNGKSLVVDGVTKSKRFLELLNDNFLKSELTNTEYLARSKKAFK</sequence>
<organism evidence="1 2">
    <name type="scientific">Vibrio cidicii</name>
    <dbReference type="NCBI Taxonomy" id="1763883"/>
    <lineage>
        <taxon>Bacteria</taxon>
        <taxon>Pseudomonadati</taxon>
        <taxon>Pseudomonadota</taxon>
        <taxon>Gammaproteobacteria</taxon>
        <taxon>Vibrionales</taxon>
        <taxon>Vibrionaceae</taxon>
        <taxon>Vibrio</taxon>
    </lineage>
</organism>
<dbReference type="EMBL" id="LOBR01000023">
    <property type="protein sequence ID" value="KYN89301.1"/>
    <property type="molecule type" value="Genomic_DNA"/>
</dbReference>